<name>A0AAW0UFF7_SCYPA</name>
<protein>
    <submittedName>
        <fullName evidence="1">Uncharacterized protein</fullName>
    </submittedName>
</protein>
<accession>A0AAW0UFF7</accession>
<gene>
    <name evidence="1" type="ORF">O3P69_004397</name>
</gene>
<sequence length="164" mass="17760">MDLTGTDINDKIKWSEVARRRTGSALAASYGSGKLREDEGGGCGVSLGDSATASRSEIFQNWYIKLSWVGMWPVEAVLYEAMGDTRECGGRMGCCSCGLESGELVAGKWPFQVASSRRVDGETTPSQQWTIADKTDSTAACLVRRHGNPRLMMWCVYSDGVVGC</sequence>
<proteinExistence type="predicted"/>
<reference evidence="1 2" key="1">
    <citation type="submission" date="2023-03" db="EMBL/GenBank/DDBJ databases">
        <title>High-quality genome of Scylla paramamosain provides insights in environmental adaptation.</title>
        <authorList>
            <person name="Zhang L."/>
        </authorList>
    </citation>
    <scope>NUCLEOTIDE SEQUENCE [LARGE SCALE GENOMIC DNA]</scope>
    <source>
        <strain evidence="1">LZ_2023a</strain>
        <tissue evidence="1">Muscle</tissue>
    </source>
</reference>
<evidence type="ECO:0000313" key="1">
    <source>
        <dbReference type="EMBL" id="KAK8397590.1"/>
    </source>
</evidence>
<organism evidence="1 2">
    <name type="scientific">Scylla paramamosain</name>
    <name type="common">Mud crab</name>
    <dbReference type="NCBI Taxonomy" id="85552"/>
    <lineage>
        <taxon>Eukaryota</taxon>
        <taxon>Metazoa</taxon>
        <taxon>Ecdysozoa</taxon>
        <taxon>Arthropoda</taxon>
        <taxon>Crustacea</taxon>
        <taxon>Multicrustacea</taxon>
        <taxon>Malacostraca</taxon>
        <taxon>Eumalacostraca</taxon>
        <taxon>Eucarida</taxon>
        <taxon>Decapoda</taxon>
        <taxon>Pleocyemata</taxon>
        <taxon>Brachyura</taxon>
        <taxon>Eubrachyura</taxon>
        <taxon>Portunoidea</taxon>
        <taxon>Portunidae</taxon>
        <taxon>Portuninae</taxon>
        <taxon>Scylla</taxon>
    </lineage>
</organism>
<keyword evidence="2" id="KW-1185">Reference proteome</keyword>
<evidence type="ECO:0000313" key="2">
    <source>
        <dbReference type="Proteomes" id="UP001487740"/>
    </source>
</evidence>
<dbReference type="EMBL" id="JARAKH010000013">
    <property type="protein sequence ID" value="KAK8397590.1"/>
    <property type="molecule type" value="Genomic_DNA"/>
</dbReference>
<comment type="caution">
    <text evidence="1">The sequence shown here is derived from an EMBL/GenBank/DDBJ whole genome shotgun (WGS) entry which is preliminary data.</text>
</comment>
<dbReference type="Proteomes" id="UP001487740">
    <property type="component" value="Unassembled WGS sequence"/>
</dbReference>
<dbReference type="AlphaFoldDB" id="A0AAW0UFF7"/>